<dbReference type="InterPro" id="IPR011527">
    <property type="entry name" value="ABC1_TM_dom"/>
</dbReference>
<dbReference type="PROSITE" id="PS00211">
    <property type="entry name" value="ABC_TRANSPORTER_1"/>
    <property type="match status" value="1"/>
</dbReference>
<feature type="region of interest" description="Disordered" evidence="7">
    <location>
        <begin position="1"/>
        <end position="23"/>
    </location>
</feature>
<dbReference type="Gene3D" id="3.40.50.300">
    <property type="entry name" value="P-loop containing nucleotide triphosphate hydrolases"/>
    <property type="match status" value="1"/>
</dbReference>
<accession>A0ABP7AQH3</accession>
<sequence>MTDTDTGTTDAATDAAPARRPGLTGNRLGAWQVLRRGAEISPELVRGVWLTLLLALVATCGRILVPIAVQQTIDSGISGDDGVRLGLVLRLVGVVAGAVLLTAVASYVSNVRLFQATEAGLATLRVKAFRHIHDLSVLTQNTERRGALVARVTSDVDTISTFVQWGGLLLVLSAGQLLIATIVMAVYSWQLTLLVWACFLPLFIIVRPIQRRVSVAYGTVRERVGEMLGSISEAVVGADTIRAYAVQTRTQRRIDTAIEAHRHSAVRAQMLVAVSFTGGVLMSGLVVAAVVVAGTALGVDGGLTLGELLAVLFLVQLFTTPVQMGTEVLNELQNAAAGWRRVIGVLDTPADIVDPGEEGVSLPRGPIGVEFEHVTFAYPDGDPVLRDVSLSIPPRARVAVVGETGSGKTTLAKLLTRLMDPAGGRVLLDGEDLRRIAFANLRSRVVMVPQEGFLFDLSLADNIAWGSEGATREQVEGALRELGLLDWAQGLPRGLDTPVGQRGESLSAGERQLLALARAYLADPDLLVLDEATSAVDPATEVKLQAALDGVTRGRTSVTIAHRLSTAEAADLVVVVDKGEVADAGPHADLLKRCEPYQRMYASWRSQTSRPAKG</sequence>
<name>A0ABP7AQH3_9ACTN</name>
<evidence type="ECO:0000256" key="4">
    <source>
        <dbReference type="ARBA" id="ARBA00022840"/>
    </source>
</evidence>
<evidence type="ECO:0000256" key="6">
    <source>
        <dbReference type="ARBA" id="ARBA00023136"/>
    </source>
</evidence>
<evidence type="ECO:0000256" key="2">
    <source>
        <dbReference type="ARBA" id="ARBA00022692"/>
    </source>
</evidence>
<evidence type="ECO:0000256" key="1">
    <source>
        <dbReference type="ARBA" id="ARBA00004651"/>
    </source>
</evidence>
<dbReference type="Proteomes" id="UP001501074">
    <property type="component" value="Unassembled WGS sequence"/>
</dbReference>
<feature type="transmembrane region" description="Helical" evidence="8">
    <location>
        <begin position="168"/>
        <end position="187"/>
    </location>
</feature>
<dbReference type="SUPFAM" id="SSF52540">
    <property type="entry name" value="P-loop containing nucleoside triphosphate hydrolases"/>
    <property type="match status" value="1"/>
</dbReference>
<keyword evidence="5 8" id="KW-1133">Transmembrane helix</keyword>
<evidence type="ECO:0000313" key="12">
    <source>
        <dbReference type="Proteomes" id="UP001501074"/>
    </source>
</evidence>
<comment type="caution">
    <text evidence="11">The sequence shown here is derived from an EMBL/GenBank/DDBJ whole genome shotgun (WGS) entry which is preliminary data.</text>
</comment>
<evidence type="ECO:0000256" key="7">
    <source>
        <dbReference type="SAM" id="MobiDB-lite"/>
    </source>
</evidence>
<dbReference type="SMART" id="SM00382">
    <property type="entry name" value="AAA"/>
    <property type="match status" value="1"/>
</dbReference>
<dbReference type="InterPro" id="IPR027417">
    <property type="entry name" value="P-loop_NTPase"/>
</dbReference>
<comment type="subcellular location">
    <subcellularLocation>
        <location evidence="1">Cell membrane</location>
        <topology evidence="1">Multi-pass membrane protein</topology>
    </subcellularLocation>
</comment>
<dbReference type="PROSITE" id="PS50929">
    <property type="entry name" value="ABC_TM1F"/>
    <property type="match status" value="1"/>
</dbReference>
<reference evidence="12" key="1">
    <citation type="journal article" date="2019" name="Int. J. Syst. Evol. Microbiol.">
        <title>The Global Catalogue of Microorganisms (GCM) 10K type strain sequencing project: providing services to taxonomists for standard genome sequencing and annotation.</title>
        <authorList>
            <consortium name="The Broad Institute Genomics Platform"/>
            <consortium name="The Broad Institute Genome Sequencing Center for Infectious Disease"/>
            <person name="Wu L."/>
            <person name="Ma J."/>
        </authorList>
    </citation>
    <scope>NUCLEOTIDE SEQUENCE [LARGE SCALE GENOMIC DNA]</scope>
    <source>
        <strain evidence="12">JCM 16902</strain>
    </source>
</reference>
<evidence type="ECO:0000256" key="5">
    <source>
        <dbReference type="ARBA" id="ARBA00022989"/>
    </source>
</evidence>
<dbReference type="CDD" id="cd07346">
    <property type="entry name" value="ABC_6TM_exporters"/>
    <property type="match status" value="1"/>
</dbReference>
<protein>
    <submittedName>
        <fullName evidence="11">ABC transporter ATP-binding protein</fullName>
    </submittedName>
</protein>
<evidence type="ECO:0000313" key="11">
    <source>
        <dbReference type="EMBL" id="GAA3637262.1"/>
    </source>
</evidence>
<keyword evidence="12" id="KW-1185">Reference proteome</keyword>
<feature type="domain" description="ABC transmembrane type-1" evidence="10">
    <location>
        <begin position="49"/>
        <end position="334"/>
    </location>
</feature>
<dbReference type="SUPFAM" id="SSF90123">
    <property type="entry name" value="ABC transporter transmembrane region"/>
    <property type="match status" value="1"/>
</dbReference>
<evidence type="ECO:0000259" key="10">
    <source>
        <dbReference type="PROSITE" id="PS50929"/>
    </source>
</evidence>
<dbReference type="GO" id="GO:0005524">
    <property type="term" value="F:ATP binding"/>
    <property type="evidence" value="ECO:0007669"/>
    <property type="project" value="UniProtKB-KW"/>
</dbReference>
<dbReference type="EMBL" id="BAAAZO010000012">
    <property type="protein sequence ID" value="GAA3637262.1"/>
    <property type="molecule type" value="Genomic_DNA"/>
</dbReference>
<dbReference type="InterPro" id="IPR017871">
    <property type="entry name" value="ABC_transporter-like_CS"/>
</dbReference>
<gene>
    <name evidence="11" type="ORF">GCM10022223_65090</name>
</gene>
<dbReference type="InterPro" id="IPR003593">
    <property type="entry name" value="AAA+_ATPase"/>
</dbReference>
<dbReference type="PANTHER" id="PTHR43394:SF1">
    <property type="entry name" value="ATP-BINDING CASSETTE SUB-FAMILY B MEMBER 10, MITOCHONDRIAL"/>
    <property type="match status" value="1"/>
</dbReference>
<evidence type="ECO:0000259" key="9">
    <source>
        <dbReference type="PROSITE" id="PS50893"/>
    </source>
</evidence>
<dbReference type="InterPro" id="IPR039421">
    <property type="entry name" value="Type_1_exporter"/>
</dbReference>
<feature type="transmembrane region" description="Helical" evidence="8">
    <location>
        <begin position="87"/>
        <end position="108"/>
    </location>
</feature>
<dbReference type="InterPro" id="IPR036640">
    <property type="entry name" value="ABC1_TM_sf"/>
</dbReference>
<dbReference type="InterPro" id="IPR003439">
    <property type="entry name" value="ABC_transporter-like_ATP-bd"/>
</dbReference>
<organism evidence="11 12">
    <name type="scientific">Kineosporia mesophila</name>
    <dbReference type="NCBI Taxonomy" id="566012"/>
    <lineage>
        <taxon>Bacteria</taxon>
        <taxon>Bacillati</taxon>
        <taxon>Actinomycetota</taxon>
        <taxon>Actinomycetes</taxon>
        <taxon>Kineosporiales</taxon>
        <taxon>Kineosporiaceae</taxon>
        <taxon>Kineosporia</taxon>
    </lineage>
</organism>
<feature type="compositionally biased region" description="Low complexity" evidence="7">
    <location>
        <begin position="1"/>
        <end position="16"/>
    </location>
</feature>
<dbReference type="Pfam" id="PF00664">
    <property type="entry name" value="ABC_membrane"/>
    <property type="match status" value="1"/>
</dbReference>
<keyword evidence="6 8" id="KW-0472">Membrane</keyword>
<dbReference type="PANTHER" id="PTHR43394">
    <property type="entry name" value="ATP-DEPENDENT PERMEASE MDL1, MITOCHONDRIAL"/>
    <property type="match status" value="1"/>
</dbReference>
<dbReference type="Gene3D" id="1.20.1560.10">
    <property type="entry name" value="ABC transporter type 1, transmembrane domain"/>
    <property type="match status" value="1"/>
</dbReference>
<feature type="transmembrane region" description="Helical" evidence="8">
    <location>
        <begin position="193"/>
        <end position="209"/>
    </location>
</feature>
<evidence type="ECO:0000256" key="3">
    <source>
        <dbReference type="ARBA" id="ARBA00022741"/>
    </source>
</evidence>
<feature type="transmembrane region" description="Helical" evidence="8">
    <location>
        <begin position="271"/>
        <end position="297"/>
    </location>
</feature>
<evidence type="ECO:0000256" key="8">
    <source>
        <dbReference type="SAM" id="Phobius"/>
    </source>
</evidence>
<dbReference type="Pfam" id="PF00005">
    <property type="entry name" value="ABC_tran"/>
    <property type="match status" value="1"/>
</dbReference>
<keyword evidence="2 8" id="KW-0812">Transmembrane</keyword>
<feature type="domain" description="ABC transporter" evidence="9">
    <location>
        <begin position="369"/>
        <end position="603"/>
    </location>
</feature>
<dbReference type="PROSITE" id="PS50893">
    <property type="entry name" value="ABC_TRANSPORTER_2"/>
    <property type="match status" value="1"/>
</dbReference>
<feature type="transmembrane region" description="Helical" evidence="8">
    <location>
        <begin position="44"/>
        <end position="67"/>
    </location>
</feature>
<keyword evidence="4 11" id="KW-0067">ATP-binding</keyword>
<proteinExistence type="predicted"/>
<keyword evidence="3" id="KW-0547">Nucleotide-binding</keyword>